<dbReference type="GO" id="GO:0005634">
    <property type="term" value="C:nucleus"/>
    <property type="evidence" value="ECO:0007669"/>
    <property type="project" value="UniProtKB-SubCell"/>
</dbReference>
<dbReference type="GO" id="GO:0006334">
    <property type="term" value="P:nucleosome assembly"/>
    <property type="evidence" value="ECO:0007669"/>
    <property type="project" value="TreeGrafter"/>
</dbReference>
<comment type="caution">
    <text evidence="7">The sequence shown here is derived from an EMBL/GenBank/DDBJ whole genome shotgun (WGS) entry which is preliminary data.</text>
</comment>
<proteinExistence type="predicted"/>
<keyword evidence="8" id="KW-1185">Reference proteome</keyword>
<dbReference type="STRING" id="205917.A0A4Y9Z4B8"/>
<dbReference type="GO" id="GO:0033186">
    <property type="term" value="C:CAF-1 complex"/>
    <property type="evidence" value="ECO:0007669"/>
    <property type="project" value="TreeGrafter"/>
</dbReference>
<feature type="compositionally biased region" description="Basic and acidic residues" evidence="5">
    <location>
        <begin position="591"/>
        <end position="604"/>
    </location>
</feature>
<feature type="compositionally biased region" description="Basic and acidic residues" evidence="5">
    <location>
        <begin position="1"/>
        <end position="11"/>
    </location>
</feature>
<dbReference type="Pfam" id="PF12253">
    <property type="entry name" value="CAF1A_dimeriz"/>
    <property type="match status" value="1"/>
</dbReference>
<evidence type="ECO:0000256" key="3">
    <source>
        <dbReference type="ARBA" id="ARBA00023204"/>
    </source>
</evidence>
<reference evidence="7 8" key="1">
    <citation type="submission" date="2019-02" db="EMBL/GenBank/DDBJ databases">
        <title>Genome sequencing of the rare red list fungi Dentipellis fragilis.</title>
        <authorList>
            <person name="Buettner E."/>
            <person name="Kellner H."/>
        </authorList>
    </citation>
    <scope>NUCLEOTIDE SEQUENCE [LARGE SCALE GENOMIC DNA]</scope>
    <source>
        <strain evidence="7 8">DSM 105465</strain>
    </source>
</reference>
<dbReference type="GO" id="GO:0006281">
    <property type="term" value="P:DNA repair"/>
    <property type="evidence" value="ECO:0007669"/>
    <property type="project" value="UniProtKB-KW"/>
</dbReference>
<protein>
    <recommendedName>
        <fullName evidence="6">Chromatin assembly factor 1 subunit A dimerization domain-containing protein</fullName>
    </recommendedName>
</protein>
<organism evidence="7 8">
    <name type="scientific">Dentipellis fragilis</name>
    <dbReference type="NCBI Taxonomy" id="205917"/>
    <lineage>
        <taxon>Eukaryota</taxon>
        <taxon>Fungi</taxon>
        <taxon>Dikarya</taxon>
        <taxon>Basidiomycota</taxon>
        <taxon>Agaricomycotina</taxon>
        <taxon>Agaricomycetes</taxon>
        <taxon>Russulales</taxon>
        <taxon>Hericiaceae</taxon>
        <taxon>Dentipellis</taxon>
    </lineage>
</organism>
<evidence type="ECO:0000313" key="7">
    <source>
        <dbReference type="EMBL" id="TFY68897.1"/>
    </source>
</evidence>
<feature type="compositionally biased region" description="Acidic residues" evidence="5">
    <location>
        <begin position="524"/>
        <end position="566"/>
    </location>
</feature>
<feature type="region of interest" description="Disordered" evidence="5">
    <location>
        <begin position="524"/>
        <end position="604"/>
    </location>
</feature>
<evidence type="ECO:0000259" key="6">
    <source>
        <dbReference type="Pfam" id="PF12253"/>
    </source>
</evidence>
<feature type="compositionally biased region" description="Basic and acidic residues" evidence="5">
    <location>
        <begin position="282"/>
        <end position="317"/>
    </location>
</feature>
<evidence type="ECO:0000256" key="4">
    <source>
        <dbReference type="ARBA" id="ARBA00023242"/>
    </source>
</evidence>
<evidence type="ECO:0000256" key="2">
    <source>
        <dbReference type="ARBA" id="ARBA00022763"/>
    </source>
</evidence>
<name>A0A4Y9Z4B8_9AGAM</name>
<dbReference type="Proteomes" id="UP000298327">
    <property type="component" value="Unassembled WGS sequence"/>
</dbReference>
<feature type="domain" description="Chromatin assembly factor 1 subunit A dimerization" evidence="6">
    <location>
        <begin position="481"/>
        <end position="550"/>
    </location>
</feature>
<evidence type="ECO:0000256" key="5">
    <source>
        <dbReference type="SAM" id="MobiDB-lite"/>
    </source>
</evidence>
<evidence type="ECO:0000313" key="8">
    <source>
        <dbReference type="Proteomes" id="UP000298327"/>
    </source>
</evidence>
<gene>
    <name evidence="7" type="ORF">EVG20_g3365</name>
</gene>
<dbReference type="PANTHER" id="PTHR15272">
    <property type="entry name" value="CHROMATIN ASSEMBLY FACTOR 1 SUBUNIT A CAF-1 SUBUNIT A"/>
    <property type="match status" value="1"/>
</dbReference>
<dbReference type="InterPro" id="IPR022043">
    <property type="entry name" value="CAF1A_DD"/>
</dbReference>
<keyword evidence="2" id="KW-0227">DNA damage</keyword>
<dbReference type="EMBL" id="SEOQ01000150">
    <property type="protein sequence ID" value="TFY68897.1"/>
    <property type="molecule type" value="Genomic_DNA"/>
</dbReference>
<dbReference type="OrthoDB" id="440676at2759"/>
<sequence>MADSEVARGKADQSTSNGKSEKKSLVEIKNGKVLFRQKPMSFEKATETMQETVKFREYLEGCIEKREPPLTAIPTKHQPLIAKFVQESDKTVLYLAKHIQQELVLAPDDDDEDANTLPDILPVETIETTIKALADRVNYGIDAPNSTKLPASLCVWRWEVKDSHRDFLPKASRDKIESRLAERLQVGNSDEAIGAILTEGQGKKDLNALFVALPQNERDIMLGVKSDVKTAQSKLKPLVRASSNDAESRARSVSPSKAAEKKAETDANGNENDGTPKAARKKTVDPEKAAKEKERLEKKTAKAEREKKEKEAQDKSRSIMASFFGKPKASTSASPAKAPTASTSKKTTSDFDKTFKPFAPKKGSEVAPVNWFKESKKKKNVMVGDVIITDDDEDVNMEAEVDVAPLSPRSHLKSVVSSLPPSFSHTRPSRYTRAGACFKTYHPDPVRSVITRLCEAEISDDTAAVRGLLAELRDRQALPAKVLIFHEDARPGYFGTFTRRSRIVGPRTAFARDDVAVDYTYDSGEEWGEEEAGGDDVAEASDDDKDEEEASSDLDDWLIDDDEEEVPTPIEEREGMDGFPFPPEQIKAKRKAEPKEKDAGDGAKAKKRKVVVPLVPFIKGPCWENEIGKCEFDPFKLYRVQFFNDTPYPVDPFTFVSGPVEVPKPVAKLGPSTSSNIQFVVPALPAHVLTSTNGPTSIPLQAQPKRPAITPKNPFPETHVPFLMNKIASLGTSSLAVLVDSIHQDLKAHKVKKNAIEVKVREICAKDSRKVWVVKDEIKVRIAFEFLYFHRSSPSLFPFRRPTD</sequence>
<dbReference type="PANTHER" id="PTHR15272:SF0">
    <property type="entry name" value="CHROMATIN ASSEMBLY FACTOR 1 SUBUNIT A"/>
    <property type="match status" value="1"/>
</dbReference>
<dbReference type="AlphaFoldDB" id="A0A4Y9Z4B8"/>
<keyword evidence="4" id="KW-0539">Nucleus</keyword>
<feature type="compositionally biased region" description="Polar residues" evidence="5">
    <location>
        <begin position="241"/>
        <end position="255"/>
    </location>
</feature>
<accession>A0A4Y9Z4B8</accession>
<feature type="region of interest" description="Disordered" evidence="5">
    <location>
        <begin position="1"/>
        <end position="24"/>
    </location>
</feature>
<keyword evidence="3" id="KW-0234">DNA repair</keyword>
<evidence type="ECO:0000256" key="1">
    <source>
        <dbReference type="ARBA" id="ARBA00004123"/>
    </source>
</evidence>
<comment type="subcellular location">
    <subcellularLocation>
        <location evidence="1">Nucleus</location>
    </subcellularLocation>
</comment>
<feature type="compositionally biased region" description="Low complexity" evidence="5">
    <location>
        <begin position="326"/>
        <end position="346"/>
    </location>
</feature>
<feature type="region of interest" description="Disordered" evidence="5">
    <location>
        <begin position="235"/>
        <end position="351"/>
    </location>
</feature>